<organism evidence="1 2">
    <name type="scientific">Orbilia oligospora</name>
    <name type="common">Nematode-trapping fungus</name>
    <name type="synonym">Arthrobotrys oligospora</name>
    <dbReference type="NCBI Taxonomy" id="2813651"/>
    <lineage>
        <taxon>Eukaryota</taxon>
        <taxon>Fungi</taxon>
        <taxon>Dikarya</taxon>
        <taxon>Ascomycota</taxon>
        <taxon>Pezizomycotina</taxon>
        <taxon>Orbiliomycetes</taxon>
        <taxon>Orbiliales</taxon>
        <taxon>Orbiliaceae</taxon>
        <taxon>Orbilia</taxon>
    </lineage>
</organism>
<name>A0A7C8UG64_ORBOL</name>
<evidence type="ECO:0000313" key="1">
    <source>
        <dbReference type="EMBL" id="KAF3198667.1"/>
    </source>
</evidence>
<gene>
    <name evidence="1" type="ORF">TWF106_004525</name>
</gene>
<evidence type="ECO:0000313" key="2">
    <source>
        <dbReference type="Proteomes" id="UP000472727"/>
    </source>
</evidence>
<comment type="caution">
    <text evidence="1">The sequence shown here is derived from an EMBL/GenBank/DDBJ whole genome shotgun (WGS) entry which is preliminary data.</text>
</comment>
<sequence>MKTMNSRHDWIPCPLFIQAAHDCDLEYVSEHWNTRMRWSDAPYLCLGGSDPLLGIEMEATYDIKAAEELLDLKDPTPTPEELLNLIAVLAVAEGRRSGMKGEQPVPGKSALEYAIFKGRIDAVSLMLQAEPGCQLMALEFARKHHQSTIAMHIETWKPSSPENITEDIDEDIEMSL</sequence>
<protein>
    <submittedName>
        <fullName evidence="1">Uncharacterized protein</fullName>
    </submittedName>
</protein>
<dbReference type="AlphaFoldDB" id="A0A7C8UG64"/>
<proteinExistence type="predicted"/>
<accession>A0A7C8UG64</accession>
<reference evidence="1 2" key="1">
    <citation type="submission" date="2019-06" db="EMBL/GenBank/DDBJ databases">
        <authorList>
            <person name="Palmer J.M."/>
        </authorList>
    </citation>
    <scope>NUCLEOTIDE SEQUENCE [LARGE SCALE GENOMIC DNA]</scope>
    <source>
        <strain evidence="1 2">TWF106</strain>
    </source>
</reference>
<dbReference type="EMBL" id="WIWS01000202">
    <property type="protein sequence ID" value="KAF3198667.1"/>
    <property type="molecule type" value="Genomic_DNA"/>
</dbReference>
<dbReference type="Proteomes" id="UP000472727">
    <property type="component" value="Unassembled WGS sequence"/>
</dbReference>